<gene>
    <name evidence="2" type="ORF">Tsubulata_050889</name>
</gene>
<feature type="region of interest" description="Disordered" evidence="1">
    <location>
        <begin position="82"/>
        <end position="120"/>
    </location>
</feature>
<evidence type="ECO:0000256" key="1">
    <source>
        <dbReference type="SAM" id="MobiDB-lite"/>
    </source>
</evidence>
<dbReference type="AlphaFoldDB" id="A0A9Q0FDZ5"/>
<dbReference type="PANTHER" id="PTHR35475:SF1">
    <property type="entry name" value="WD REPEAT PROTEIN"/>
    <property type="match status" value="1"/>
</dbReference>
<dbReference type="EMBL" id="JAKUCV010005798">
    <property type="protein sequence ID" value="KAJ4829774.1"/>
    <property type="molecule type" value="Genomic_DNA"/>
</dbReference>
<evidence type="ECO:0000313" key="2">
    <source>
        <dbReference type="EMBL" id="KAJ4829774.1"/>
    </source>
</evidence>
<protein>
    <submittedName>
        <fullName evidence="2">Uncharacterized protein</fullName>
    </submittedName>
</protein>
<reference evidence="2" key="1">
    <citation type="submission" date="2022-02" db="EMBL/GenBank/DDBJ databases">
        <authorList>
            <person name="Henning P.M."/>
            <person name="McCubbin A.G."/>
            <person name="Shore J.S."/>
        </authorList>
    </citation>
    <scope>NUCLEOTIDE SEQUENCE</scope>
    <source>
        <strain evidence="2">F60SS</strain>
        <tissue evidence="2">Leaves</tissue>
    </source>
</reference>
<name>A0A9Q0FDZ5_9ROSI</name>
<feature type="compositionally biased region" description="Basic and acidic residues" evidence="1">
    <location>
        <begin position="86"/>
        <end position="96"/>
    </location>
</feature>
<feature type="region of interest" description="Disordered" evidence="1">
    <location>
        <begin position="1"/>
        <end position="46"/>
    </location>
</feature>
<comment type="caution">
    <text evidence="2">The sequence shown here is derived from an EMBL/GenBank/DDBJ whole genome shotgun (WGS) entry which is preliminary data.</text>
</comment>
<feature type="compositionally biased region" description="Polar residues" evidence="1">
    <location>
        <begin position="111"/>
        <end position="120"/>
    </location>
</feature>
<sequence>MELLGITQISMEQKSSTHHLTHLSSTAGPRERETGRNRTGSGSPDILKEYGFKEIFVFNPWECTRGAQIRFNPLTGWSHHSYSDGSDVHIDGEPKGARGRIKGPLTKSQEKFGSSSSKLF</sequence>
<dbReference type="Proteomes" id="UP001141552">
    <property type="component" value="Unassembled WGS sequence"/>
</dbReference>
<accession>A0A9Q0FDZ5</accession>
<proteinExistence type="predicted"/>
<keyword evidence="3" id="KW-1185">Reference proteome</keyword>
<reference evidence="2" key="2">
    <citation type="journal article" date="2023" name="Plants (Basel)">
        <title>Annotation of the Turnera subulata (Passifloraceae) Draft Genome Reveals the S-Locus Evolved after the Divergence of Turneroideae from Passifloroideae in a Stepwise Manner.</title>
        <authorList>
            <person name="Henning P.M."/>
            <person name="Roalson E.H."/>
            <person name="Mir W."/>
            <person name="McCubbin A.G."/>
            <person name="Shore J.S."/>
        </authorList>
    </citation>
    <scope>NUCLEOTIDE SEQUENCE</scope>
    <source>
        <strain evidence="2">F60SS</strain>
    </source>
</reference>
<dbReference type="PANTHER" id="PTHR35475">
    <property type="entry name" value="WD REPEAT PROTEIN"/>
    <property type="match status" value="1"/>
</dbReference>
<organism evidence="2 3">
    <name type="scientific">Turnera subulata</name>
    <dbReference type="NCBI Taxonomy" id="218843"/>
    <lineage>
        <taxon>Eukaryota</taxon>
        <taxon>Viridiplantae</taxon>
        <taxon>Streptophyta</taxon>
        <taxon>Embryophyta</taxon>
        <taxon>Tracheophyta</taxon>
        <taxon>Spermatophyta</taxon>
        <taxon>Magnoliopsida</taxon>
        <taxon>eudicotyledons</taxon>
        <taxon>Gunneridae</taxon>
        <taxon>Pentapetalae</taxon>
        <taxon>rosids</taxon>
        <taxon>fabids</taxon>
        <taxon>Malpighiales</taxon>
        <taxon>Passifloraceae</taxon>
        <taxon>Turnera</taxon>
    </lineage>
</organism>
<evidence type="ECO:0000313" key="3">
    <source>
        <dbReference type="Proteomes" id="UP001141552"/>
    </source>
</evidence>